<sequence>MLLAAWITVVTAVILIVPGALVGRRMSLPWPVAVAAGAPLTFGMIGIFTVLYGALSIPWNVGTAAVMVGVSWLVAWGWDLGTRRFGSLAPAVAAEVRPISRPALLTIAAGVLLGALIIVLTSIRRLIGTTFFGLNNISQVWDALWHADALQWIHQTGDGSSLHMGELMNYDTHGFNYYPNTWHDLGALLYPLTGANTVELYNIYSPASLAFTLPISIGSLAYWLGRKRFDPDRSAVFAALAAAVTAVFPSLPYVELAFTAVPNAVGVSLAPVTAVLVISAVGDRRRVLAAVLAIAGTAATHPSGLVVMAVIVGSWWLLQALWKPVRGRGGDIATLAVIGAGALVLISPVIIGTLKISENNELSGFDFRDENAGVAKAFVRAAFNGTDLLGHQYPLLYLLMPAAIGLGWLVWSRNWAVVAAWLAFIVTTANAVYDLGGLPSKLFGLLGGYFYNSPHRLTFVVSMFTAVAAGIGLGVLVLGVARLLARKPVWQRNRLALPALTLIGLLIVAGAGAVRYADNGKIAVQYRSGAYVGVEDVEAYRWLAQQPEARSTVILNNLDQGSGWMYPVADLTPLFPFYRANDFSRRQSDLYWNVARIGADPRIDQIVRDLNIRYVIDAPPSYWWFQNGAPNLAEGRFGDPFLPLRENGAPGLREVYRQGNVTIYEVADAIRKGEK</sequence>
<feature type="transmembrane region" description="Helical" evidence="1">
    <location>
        <begin position="203"/>
        <end position="224"/>
    </location>
</feature>
<feature type="transmembrane region" description="Helical" evidence="1">
    <location>
        <begin position="417"/>
        <end position="436"/>
    </location>
</feature>
<feature type="transmembrane region" description="Helical" evidence="1">
    <location>
        <begin position="236"/>
        <end position="254"/>
    </location>
</feature>
<evidence type="ECO:0000256" key="1">
    <source>
        <dbReference type="SAM" id="Phobius"/>
    </source>
</evidence>
<keyword evidence="1" id="KW-1133">Transmembrane helix</keyword>
<feature type="transmembrane region" description="Helical" evidence="1">
    <location>
        <begin position="393"/>
        <end position="411"/>
    </location>
</feature>
<dbReference type="Proteomes" id="UP000225108">
    <property type="component" value="Unassembled WGS sequence"/>
</dbReference>
<dbReference type="AlphaFoldDB" id="A0A2G3PQF3"/>
<feature type="transmembrane region" description="Helical" evidence="1">
    <location>
        <begin position="30"/>
        <end position="55"/>
    </location>
</feature>
<evidence type="ECO:0000313" key="2">
    <source>
        <dbReference type="EMBL" id="PHV68034.1"/>
    </source>
</evidence>
<feature type="transmembrane region" description="Helical" evidence="1">
    <location>
        <begin position="6"/>
        <end position="23"/>
    </location>
</feature>
<dbReference type="InterPro" id="IPR046671">
    <property type="entry name" value="DUF6541"/>
</dbReference>
<gene>
    <name evidence="2" type="ORF">CSW57_01820</name>
</gene>
<comment type="caution">
    <text evidence="2">The sequence shown here is derived from an EMBL/GenBank/DDBJ whole genome shotgun (WGS) entry which is preliminary data.</text>
</comment>
<feature type="transmembrane region" description="Helical" evidence="1">
    <location>
        <begin position="332"/>
        <end position="354"/>
    </location>
</feature>
<dbReference type="RefSeq" id="WP_099381198.1">
    <property type="nucleotide sequence ID" value="NZ_PEBD01000004.1"/>
</dbReference>
<feature type="transmembrane region" description="Helical" evidence="1">
    <location>
        <begin position="288"/>
        <end position="312"/>
    </location>
</feature>
<feature type="transmembrane region" description="Helical" evidence="1">
    <location>
        <begin position="260"/>
        <end position="281"/>
    </location>
</feature>
<dbReference type="EMBL" id="PEBD01000004">
    <property type="protein sequence ID" value="PHV68034.1"/>
    <property type="molecule type" value="Genomic_DNA"/>
</dbReference>
<feature type="transmembrane region" description="Helical" evidence="1">
    <location>
        <begin position="457"/>
        <end position="483"/>
    </location>
</feature>
<feature type="transmembrane region" description="Helical" evidence="1">
    <location>
        <begin position="495"/>
        <end position="517"/>
    </location>
</feature>
<name>A0A2G3PQF3_WILMA</name>
<feature type="transmembrane region" description="Helical" evidence="1">
    <location>
        <begin position="61"/>
        <end position="81"/>
    </location>
</feature>
<keyword evidence="1" id="KW-0812">Transmembrane</keyword>
<reference evidence="2 3" key="1">
    <citation type="submission" date="2017-10" db="EMBL/GenBank/DDBJ databases">
        <title>The draft genome sequence of Williamsia sp. BULT 1.1 isolated from the semi-arid grassland soils from South Africa.</title>
        <authorList>
            <person name="Kabwe M.H."/>
            <person name="Govender N."/>
            <person name="Mutseka Lunga P."/>
            <person name="Vikram S."/>
            <person name="Makhalanyane T.P."/>
        </authorList>
    </citation>
    <scope>NUCLEOTIDE SEQUENCE [LARGE SCALE GENOMIC DNA]</scope>
    <source>
        <strain evidence="2 3">BULT 1.1</strain>
    </source>
</reference>
<keyword evidence="1" id="KW-0472">Membrane</keyword>
<protein>
    <submittedName>
        <fullName evidence="2">Uncharacterized protein</fullName>
    </submittedName>
</protein>
<feature type="transmembrane region" description="Helical" evidence="1">
    <location>
        <begin position="102"/>
        <end position="123"/>
    </location>
</feature>
<accession>A0A2G3PQF3</accession>
<proteinExistence type="predicted"/>
<dbReference type="Pfam" id="PF20176">
    <property type="entry name" value="DUF6541"/>
    <property type="match status" value="1"/>
</dbReference>
<organism evidence="2 3">
    <name type="scientific">Williamsia marianensis</name>
    <dbReference type="NCBI Taxonomy" id="85044"/>
    <lineage>
        <taxon>Bacteria</taxon>
        <taxon>Bacillati</taxon>
        <taxon>Actinomycetota</taxon>
        <taxon>Actinomycetes</taxon>
        <taxon>Mycobacteriales</taxon>
        <taxon>Nocardiaceae</taxon>
        <taxon>Williamsia</taxon>
    </lineage>
</organism>
<evidence type="ECO:0000313" key="3">
    <source>
        <dbReference type="Proteomes" id="UP000225108"/>
    </source>
</evidence>